<feature type="transmembrane region" description="Helical" evidence="20">
    <location>
        <begin position="190"/>
        <end position="208"/>
    </location>
</feature>
<keyword evidence="17" id="KW-0325">Glycoprotein</keyword>
<dbReference type="PRINTS" id="PR01259">
    <property type="entry name" value="NACAEXCHNGR"/>
</dbReference>
<evidence type="ECO:0000256" key="5">
    <source>
        <dbReference type="ARBA" id="ARBA00022475"/>
    </source>
</evidence>
<accession>A0A553NCZ4</accession>
<keyword evidence="5" id="KW-1003">Cell membrane</keyword>
<evidence type="ECO:0000256" key="11">
    <source>
        <dbReference type="ARBA" id="ARBA00022837"/>
    </source>
</evidence>
<evidence type="ECO:0000256" key="14">
    <source>
        <dbReference type="ARBA" id="ARBA00023053"/>
    </source>
</evidence>
<evidence type="ECO:0000313" key="22">
    <source>
        <dbReference type="EMBL" id="TRY63303.1"/>
    </source>
</evidence>
<dbReference type="GO" id="GO:0098703">
    <property type="term" value="P:calcium ion import across plasma membrane"/>
    <property type="evidence" value="ECO:0007669"/>
    <property type="project" value="TreeGrafter"/>
</dbReference>
<feature type="transmembrane region" description="Helical" evidence="20">
    <location>
        <begin position="129"/>
        <end position="148"/>
    </location>
</feature>
<proteinExistence type="inferred from homology"/>
<dbReference type="GO" id="GO:0005432">
    <property type="term" value="F:calcium:sodium antiporter activity"/>
    <property type="evidence" value="ECO:0007669"/>
    <property type="project" value="InterPro"/>
</dbReference>
<feature type="transmembrane region" description="Helical" evidence="20">
    <location>
        <begin position="625"/>
        <end position="641"/>
    </location>
</feature>
<feature type="non-terminal residue" evidence="22">
    <location>
        <position position="1"/>
    </location>
</feature>
<dbReference type="Gene3D" id="1.20.1420.30">
    <property type="entry name" value="NCX, central ion-binding region"/>
    <property type="match status" value="2"/>
</dbReference>
<dbReference type="GO" id="GO:0007154">
    <property type="term" value="P:cell communication"/>
    <property type="evidence" value="ECO:0007669"/>
    <property type="project" value="InterPro"/>
</dbReference>
<keyword evidence="16 20" id="KW-0472">Membrane</keyword>
<evidence type="ECO:0000256" key="4">
    <source>
        <dbReference type="ARBA" id="ARBA00022449"/>
    </source>
</evidence>
<evidence type="ECO:0000256" key="8">
    <source>
        <dbReference type="ARBA" id="ARBA00022723"/>
    </source>
</evidence>
<keyword evidence="18" id="KW-0739">Sodium transport</keyword>
<comment type="similarity">
    <text evidence="2">Belongs to the Ca(2+):cation antiporter (CaCA) (TC 2.A.19) family. SLC8 subfamily.</text>
</comment>
<dbReference type="SMART" id="SM00237">
    <property type="entry name" value="Calx_beta"/>
    <property type="match status" value="2"/>
</dbReference>
<dbReference type="OMA" id="CMVGLKD"/>
<dbReference type="InterPro" id="IPR044880">
    <property type="entry name" value="NCX_ion-bd_dom_sf"/>
</dbReference>
<gene>
    <name evidence="22" type="ORF">TCAL_04293</name>
</gene>
<evidence type="ECO:0000256" key="7">
    <source>
        <dbReference type="ARBA" id="ARBA00022692"/>
    </source>
</evidence>
<dbReference type="InterPro" id="IPR004837">
    <property type="entry name" value="NaCa_Exmemb"/>
</dbReference>
<feature type="domain" description="Calx-beta" evidence="21">
    <location>
        <begin position="454"/>
        <end position="553"/>
    </location>
</feature>
<keyword evidence="14" id="KW-0915">Sodium</keyword>
<dbReference type="AlphaFoldDB" id="A0A553NCZ4"/>
<dbReference type="InterPro" id="IPR038081">
    <property type="entry name" value="CalX-like_sf"/>
</dbReference>
<evidence type="ECO:0000256" key="2">
    <source>
        <dbReference type="ARBA" id="ARBA00007489"/>
    </source>
</evidence>
<evidence type="ECO:0000256" key="6">
    <source>
        <dbReference type="ARBA" id="ARBA00022568"/>
    </source>
</evidence>
<dbReference type="GO" id="GO:0042383">
    <property type="term" value="C:sarcolemma"/>
    <property type="evidence" value="ECO:0007669"/>
    <property type="project" value="TreeGrafter"/>
</dbReference>
<dbReference type="GO" id="GO:0098794">
    <property type="term" value="C:postsynapse"/>
    <property type="evidence" value="ECO:0007669"/>
    <property type="project" value="TreeGrafter"/>
</dbReference>
<feature type="domain" description="Calx-beta" evidence="21">
    <location>
        <begin position="338"/>
        <end position="436"/>
    </location>
</feature>
<keyword evidence="12" id="KW-0112">Calmodulin-binding</keyword>
<name>A0A553NCZ4_TIGCA</name>
<dbReference type="EMBL" id="VCGU01000458">
    <property type="protein sequence ID" value="TRY63303.1"/>
    <property type="molecule type" value="Genomic_DNA"/>
</dbReference>
<keyword evidence="15" id="KW-0406">Ion transport</keyword>
<protein>
    <recommendedName>
        <fullName evidence="21">Calx-beta domain-containing protein</fullName>
    </recommendedName>
</protein>
<organism evidence="22 23">
    <name type="scientific">Tigriopus californicus</name>
    <name type="common">Marine copepod</name>
    <dbReference type="NCBI Taxonomy" id="6832"/>
    <lineage>
        <taxon>Eukaryota</taxon>
        <taxon>Metazoa</taxon>
        <taxon>Ecdysozoa</taxon>
        <taxon>Arthropoda</taxon>
        <taxon>Crustacea</taxon>
        <taxon>Multicrustacea</taxon>
        <taxon>Hexanauplia</taxon>
        <taxon>Copepoda</taxon>
        <taxon>Harpacticoida</taxon>
        <taxon>Harpacticidae</taxon>
        <taxon>Tigriopus</taxon>
    </lineage>
</organism>
<keyword evidence="4" id="KW-0050">Antiport</keyword>
<keyword evidence="7 20" id="KW-0812">Transmembrane</keyword>
<dbReference type="Proteomes" id="UP000318571">
    <property type="component" value="Chromosome 10"/>
</dbReference>
<evidence type="ECO:0000256" key="9">
    <source>
        <dbReference type="ARBA" id="ARBA00022729"/>
    </source>
</evidence>
<evidence type="ECO:0000256" key="12">
    <source>
        <dbReference type="ARBA" id="ARBA00022860"/>
    </source>
</evidence>
<feature type="transmembrane region" description="Helical" evidence="20">
    <location>
        <begin position="160"/>
        <end position="183"/>
    </location>
</feature>
<keyword evidence="10" id="KW-0677">Repeat</keyword>
<feature type="transmembrane region" description="Helical" evidence="20">
    <location>
        <begin position="756"/>
        <end position="776"/>
    </location>
</feature>
<evidence type="ECO:0000256" key="20">
    <source>
        <dbReference type="SAM" id="Phobius"/>
    </source>
</evidence>
<evidence type="ECO:0000313" key="23">
    <source>
        <dbReference type="Proteomes" id="UP000318571"/>
    </source>
</evidence>
<dbReference type="InterPro" id="IPR003644">
    <property type="entry name" value="Calx_beta"/>
</dbReference>
<keyword evidence="11" id="KW-0106">Calcium</keyword>
<sequence length="824" mass="90229">GESGSSWCGNKNKCSTLGLILPIFSEETWPAALRGTLYLIGLLYSFLGVSIVADIFMCAIEKITSKTKKIHFATPKGDSPEVIEVPVWNGTVANLTLMALGSSAPEILLNVIEIIGNNFEAGQLGPGTIVGSAAFNLLAISAVCIIGIPTGETRRIDQIIVFGVTASFSVLAYIWLLVILKWVSPEEVELWEAILTFVFFPILVVIAYCADKQWLHPLFGQKRTTSSDKERQIELGNFTPAEEMLKDRAYFRNGQFDRDGLVSFIKDVKKNTKLSDEDAAVLAASKIIDSKPHSRMWYRIGAVRNITGGRKTQPSWRMNEKLKEVYDAINEHPEAPNISYPDEDEDKAIIDFHTSSAAVLENVGTYKVTIIRHGKLDETVRIRVETIDGSAVENEDYQPINEVLTFEPQELEKEVGLTIIDDNQWEPDEEFFVKLTLIPGDDSKNVRLGRTSIMEVTILNDDEPGMLQFEKRGHLVKESVGNARITVIRQNGADGDISVKWKTIDKSAVNGKDYHGGEGMLEFNHGETRRVIEIPIENDMDFEKDENFELEIYEPKGGATIGRINRTAVTITNDDEFNSIMNKMMLMTNLNVDSMRVHNETWGQQLKDAMNVNGGDVENATAGDYVMHFLTFGFKILFALIPPAGMGGGWPCFVVSLGMIGLLTCIVGDLASIFGCLVGLEDSVTAITLVALGTSLPDTFASKAAAVGEKSADNAIGNVTGSNSVNVFLGLGLPWLIAAIYHFAKGSKFVVPSGSLGFSVTIYAVCAIIGLGLLVVRRYVAFFGKAELGGPTGAKWASGVFFVMLWFTYVALSTLQAYGVIGAE</sequence>
<reference evidence="22 23" key="1">
    <citation type="journal article" date="2018" name="Nat. Ecol. Evol.">
        <title>Genomic signatures of mitonuclear coevolution across populations of Tigriopus californicus.</title>
        <authorList>
            <person name="Barreto F.S."/>
            <person name="Watson E.T."/>
            <person name="Lima T.G."/>
            <person name="Willett C.S."/>
            <person name="Edmands S."/>
            <person name="Li W."/>
            <person name="Burton R.S."/>
        </authorList>
    </citation>
    <scope>NUCLEOTIDE SEQUENCE [LARGE SCALE GENOMIC DNA]</scope>
    <source>
        <strain evidence="22 23">San Diego</strain>
    </source>
</reference>
<keyword evidence="6" id="KW-0109">Calcium transport</keyword>
<keyword evidence="8" id="KW-0479">Metal-binding</keyword>
<evidence type="ECO:0000256" key="15">
    <source>
        <dbReference type="ARBA" id="ARBA00023065"/>
    </source>
</evidence>
<comment type="subcellular location">
    <subcellularLocation>
        <location evidence="1">Cell membrane</location>
        <topology evidence="1">Multi-pass membrane protein</topology>
    </subcellularLocation>
</comment>
<dbReference type="GO" id="GO:0005516">
    <property type="term" value="F:calmodulin binding"/>
    <property type="evidence" value="ECO:0007669"/>
    <property type="project" value="UniProtKB-KW"/>
</dbReference>
<evidence type="ECO:0000256" key="18">
    <source>
        <dbReference type="ARBA" id="ARBA00023201"/>
    </source>
</evidence>
<comment type="catalytic activity">
    <reaction evidence="19">
        <text>Ca(2+)(in) + 3 Na(+)(out) = Ca(2+)(out) + 3 Na(+)(in)</text>
        <dbReference type="Rhea" id="RHEA:69955"/>
        <dbReference type="ChEBI" id="CHEBI:29101"/>
        <dbReference type="ChEBI" id="CHEBI:29108"/>
    </reaction>
</comment>
<dbReference type="PANTHER" id="PTHR11878:SF76">
    <property type="entry name" value="CALX-BETA DOMAIN-CONTAINING PROTEIN"/>
    <property type="match status" value="1"/>
</dbReference>
<dbReference type="Pfam" id="PF03160">
    <property type="entry name" value="Calx-beta"/>
    <property type="match status" value="1"/>
</dbReference>
<dbReference type="InterPro" id="IPR004836">
    <property type="entry name" value="Na_Ca_Ex"/>
</dbReference>
<comment type="caution">
    <text evidence="22">The sequence shown here is derived from an EMBL/GenBank/DDBJ whole genome shotgun (WGS) entry which is preliminary data.</text>
</comment>
<evidence type="ECO:0000259" key="21">
    <source>
        <dbReference type="SMART" id="SM00237"/>
    </source>
</evidence>
<feature type="transmembrane region" description="Helical" evidence="20">
    <location>
        <begin position="653"/>
        <end position="680"/>
    </location>
</feature>
<dbReference type="Pfam" id="PF01699">
    <property type="entry name" value="Na_Ca_ex"/>
    <property type="match status" value="2"/>
</dbReference>
<evidence type="ECO:0000256" key="1">
    <source>
        <dbReference type="ARBA" id="ARBA00004651"/>
    </source>
</evidence>
<keyword evidence="3" id="KW-0813">Transport</keyword>
<feature type="transmembrane region" description="Helical" evidence="20">
    <location>
        <begin position="37"/>
        <end position="60"/>
    </location>
</feature>
<feature type="transmembrane region" description="Helical" evidence="20">
    <location>
        <begin position="727"/>
        <end position="744"/>
    </location>
</feature>
<keyword evidence="13 20" id="KW-1133">Transmembrane helix</keyword>
<dbReference type="GO" id="GO:0030424">
    <property type="term" value="C:axon"/>
    <property type="evidence" value="ECO:0007669"/>
    <property type="project" value="TreeGrafter"/>
</dbReference>
<evidence type="ECO:0000256" key="19">
    <source>
        <dbReference type="ARBA" id="ARBA00033667"/>
    </source>
</evidence>
<keyword evidence="9" id="KW-0732">Signal</keyword>
<dbReference type="STRING" id="6832.A0A553NCZ4"/>
<evidence type="ECO:0000256" key="13">
    <source>
        <dbReference type="ARBA" id="ARBA00022989"/>
    </source>
</evidence>
<dbReference type="GO" id="GO:0046872">
    <property type="term" value="F:metal ion binding"/>
    <property type="evidence" value="ECO:0007669"/>
    <property type="project" value="UniProtKB-KW"/>
</dbReference>
<evidence type="ECO:0000256" key="16">
    <source>
        <dbReference type="ARBA" id="ARBA00023136"/>
    </source>
</evidence>
<dbReference type="InterPro" id="IPR051171">
    <property type="entry name" value="CaCA"/>
</dbReference>
<dbReference type="SUPFAM" id="SSF141072">
    <property type="entry name" value="CalX-like"/>
    <property type="match status" value="2"/>
</dbReference>
<evidence type="ECO:0000256" key="17">
    <source>
        <dbReference type="ARBA" id="ARBA00023180"/>
    </source>
</evidence>
<evidence type="ECO:0000256" key="10">
    <source>
        <dbReference type="ARBA" id="ARBA00022737"/>
    </source>
</evidence>
<keyword evidence="23" id="KW-1185">Reference proteome</keyword>
<evidence type="ECO:0000256" key="3">
    <source>
        <dbReference type="ARBA" id="ARBA00022448"/>
    </source>
</evidence>
<dbReference type="PANTHER" id="PTHR11878">
    <property type="entry name" value="SODIUM/CALCIUM EXCHANGER"/>
    <property type="match status" value="1"/>
</dbReference>
<feature type="transmembrane region" description="Helical" evidence="20">
    <location>
        <begin position="796"/>
        <end position="821"/>
    </location>
</feature>
<dbReference type="Gene3D" id="2.60.40.2030">
    <property type="match status" value="2"/>
</dbReference>